<evidence type="ECO:0000256" key="1">
    <source>
        <dbReference type="SAM" id="MobiDB-lite"/>
    </source>
</evidence>
<organism evidence="2 3">
    <name type="scientific">Pleurodeles waltl</name>
    <name type="common">Iberian ribbed newt</name>
    <dbReference type="NCBI Taxonomy" id="8319"/>
    <lineage>
        <taxon>Eukaryota</taxon>
        <taxon>Metazoa</taxon>
        <taxon>Chordata</taxon>
        <taxon>Craniata</taxon>
        <taxon>Vertebrata</taxon>
        <taxon>Euteleostomi</taxon>
        <taxon>Amphibia</taxon>
        <taxon>Batrachia</taxon>
        <taxon>Caudata</taxon>
        <taxon>Salamandroidea</taxon>
        <taxon>Salamandridae</taxon>
        <taxon>Pleurodelinae</taxon>
        <taxon>Pleurodeles</taxon>
    </lineage>
</organism>
<protein>
    <submittedName>
        <fullName evidence="2">Uncharacterized protein</fullName>
    </submittedName>
</protein>
<proteinExistence type="predicted"/>
<sequence>MASQGVEPVLQSSAASQGQGRILCCPGASHLSIAEMLTCLQCIWQHVFCTRGSGPRARSATAPCHTALPNQPQPRGRDRRRSDPPPPATSLRCLVGGARDRCRLPHHGATDPARSSPASRLPRGKEPTSASRISTGTHSGARSGRRHRTLSEGRQCCGQDGSRHLGILRGSEPTGFGASGDDHRD</sequence>
<keyword evidence="3" id="KW-1185">Reference proteome</keyword>
<gene>
    <name evidence="2" type="ORF">NDU88_002775</name>
</gene>
<accession>A0AAV7RDQ8</accession>
<feature type="region of interest" description="Disordered" evidence="1">
    <location>
        <begin position="58"/>
        <end position="185"/>
    </location>
</feature>
<dbReference type="Proteomes" id="UP001066276">
    <property type="component" value="Chromosome 5"/>
</dbReference>
<feature type="compositionally biased region" description="Polar residues" evidence="1">
    <location>
        <begin position="128"/>
        <end position="140"/>
    </location>
</feature>
<dbReference type="AlphaFoldDB" id="A0AAV7RDQ8"/>
<name>A0AAV7RDQ8_PLEWA</name>
<evidence type="ECO:0000313" key="2">
    <source>
        <dbReference type="EMBL" id="KAJ1149977.1"/>
    </source>
</evidence>
<comment type="caution">
    <text evidence="2">The sequence shown here is derived from an EMBL/GenBank/DDBJ whole genome shotgun (WGS) entry which is preliminary data.</text>
</comment>
<dbReference type="EMBL" id="JANPWB010000009">
    <property type="protein sequence ID" value="KAJ1149977.1"/>
    <property type="molecule type" value="Genomic_DNA"/>
</dbReference>
<evidence type="ECO:0000313" key="3">
    <source>
        <dbReference type="Proteomes" id="UP001066276"/>
    </source>
</evidence>
<reference evidence="2" key="1">
    <citation type="journal article" date="2022" name="bioRxiv">
        <title>Sequencing and chromosome-scale assembly of the giantPleurodeles waltlgenome.</title>
        <authorList>
            <person name="Brown T."/>
            <person name="Elewa A."/>
            <person name="Iarovenko S."/>
            <person name="Subramanian E."/>
            <person name="Araus A.J."/>
            <person name="Petzold A."/>
            <person name="Susuki M."/>
            <person name="Suzuki K.-i.T."/>
            <person name="Hayashi T."/>
            <person name="Toyoda A."/>
            <person name="Oliveira C."/>
            <person name="Osipova E."/>
            <person name="Leigh N.D."/>
            <person name="Simon A."/>
            <person name="Yun M.H."/>
        </authorList>
    </citation>
    <scope>NUCLEOTIDE SEQUENCE</scope>
    <source>
        <strain evidence="2">20211129_DDA</strain>
        <tissue evidence="2">Liver</tissue>
    </source>
</reference>